<sequence>MDIEWLLVVTRTMGINMALGCSKTMGQNVVPTAPVDSTMVLPSQPPSTASSVGCSLQRLHAGGLLGGHGFSLTQVLYRYLAATEKGRHSKQYWEGRLIAVLLASKEFCNSAKAKNGWTAGIFAEEVAPVVSKSWQSSARLEEHEQLTYSSMRSKAPSVIVTGLKPTITYIFHIRVRMVTGYSGYSQKFEFETGDESKFHSKMCCSSKMLI</sequence>
<proteinExistence type="predicted"/>
<dbReference type="KEGG" id="mcal:110291054"/>
<gene>
    <name evidence="2" type="primary">LOC110291054</name>
</gene>
<dbReference type="SUPFAM" id="SSF49265">
    <property type="entry name" value="Fibronectin type III"/>
    <property type="match status" value="1"/>
</dbReference>
<protein>
    <submittedName>
        <fullName evidence="2">Uncharacterized protein LOC110291054</fullName>
    </submittedName>
</protein>
<organism evidence="1 2">
    <name type="scientific">Mus caroli</name>
    <name type="common">Ryukyu mouse</name>
    <name type="synonym">Ricefield mouse</name>
    <dbReference type="NCBI Taxonomy" id="10089"/>
    <lineage>
        <taxon>Eukaryota</taxon>
        <taxon>Metazoa</taxon>
        <taxon>Chordata</taxon>
        <taxon>Craniata</taxon>
        <taxon>Vertebrata</taxon>
        <taxon>Euteleostomi</taxon>
        <taxon>Mammalia</taxon>
        <taxon>Eutheria</taxon>
        <taxon>Euarchontoglires</taxon>
        <taxon>Glires</taxon>
        <taxon>Rodentia</taxon>
        <taxon>Myomorpha</taxon>
        <taxon>Muroidea</taxon>
        <taxon>Muridae</taxon>
        <taxon>Murinae</taxon>
        <taxon>Mus</taxon>
        <taxon>Mus</taxon>
    </lineage>
</organism>
<accession>A0A6P5PE28</accession>
<dbReference type="InterPro" id="IPR003961">
    <property type="entry name" value="FN3_dom"/>
</dbReference>
<name>A0A6P5PE28_MUSCR</name>
<evidence type="ECO:0000313" key="1">
    <source>
        <dbReference type="Proteomes" id="UP000515126"/>
    </source>
</evidence>
<dbReference type="Proteomes" id="UP000515126">
    <property type="component" value="Chromosome 3"/>
</dbReference>
<dbReference type="AlphaFoldDB" id="A0A6P5PE28"/>
<dbReference type="RefSeq" id="XP_021013657.1">
    <property type="nucleotide sequence ID" value="XM_021157998.1"/>
</dbReference>
<dbReference type="CDD" id="cd00063">
    <property type="entry name" value="FN3"/>
    <property type="match status" value="1"/>
</dbReference>
<dbReference type="InterPro" id="IPR036116">
    <property type="entry name" value="FN3_sf"/>
</dbReference>
<dbReference type="GeneID" id="110291054"/>
<reference evidence="2" key="1">
    <citation type="submission" date="2025-08" db="UniProtKB">
        <authorList>
            <consortium name="RefSeq"/>
        </authorList>
    </citation>
    <scope>IDENTIFICATION</scope>
</reference>
<keyword evidence="1" id="KW-1185">Reference proteome</keyword>
<evidence type="ECO:0000313" key="2">
    <source>
        <dbReference type="RefSeq" id="XP_021013657.1"/>
    </source>
</evidence>